<dbReference type="SUPFAM" id="SSF46785">
    <property type="entry name" value="Winged helix' DNA-binding domain"/>
    <property type="match status" value="1"/>
</dbReference>
<evidence type="ECO:0000313" key="2">
    <source>
        <dbReference type="Proteomes" id="UP000218615"/>
    </source>
</evidence>
<dbReference type="InterPro" id="IPR036388">
    <property type="entry name" value="WH-like_DNA-bd_sf"/>
</dbReference>
<dbReference type="OrthoDB" id="378158at2157"/>
<dbReference type="EMBL" id="FZMP01000004">
    <property type="protein sequence ID" value="SNQ58953.1"/>
    <property type="molecule type" value="Genomic_DNA"/>
</dbReference>
<dbReference type="RefSeq" id="WP_096203371.1">
    <property type="nucleotide sequence ID" value="NZ_FZMP01000004.1"/>
</dbReference>
<dbReference type="Gene3D" id="1.10.10.10">
    <property type="entry name" value="Winged helix-like DNA-binding domain superfamily/Winged helix DNA-binding domain"/>
    <property type="match status" value="1"/>
</dbReference>
<sequence>MEELDSILELIRDSQWHSIEEIQGEINLPSDKLNEVILFLKEQAFVDKQNGSIRITPAGLRLLELPA</sequence>
<name>A0A284VI60_9EURY</name>
<dbReference type="InterPro" id="IPR036390">
    <property type="entry name" value="WH_DNA-bd_sf"/>
</dbReference>
<evidence type="ECO:0000313" key="1">
    <source>
        <dbReference type="EMBL" id="SNQ58953.1"/>
    </source>
</evidence>
<reference evidence="2" key="1">
    <citation type="submission" date="2017-06" db="EMBL/GenBank/DDBJ databases">
        <authorList>
            <person name="Cremers G."/>
        </authorList>
    </citation>
    <scope>NUCLEOTIDE SEQUENCE [LARGE SCALE GENOMIC DNA]</scope>
</reference>
<proteinExistence type="predicted"/>
<protein>
    <submittedName>
        <fullName evidence="1">Uncharacterized protein</fullName>
    </submittedName>
</protein>
<dbReference type="Proteomes" id="UP000218615">
    <property type="component" value="Unassembled WGS sequence"/>
</dbReference>
<accession>A0A284VI60</accession>
<gene>
    <name evidence="1" type="ORF">MNV_1010010</name>
</gene>
<dbReference type="AlphaFoldDB" id="A0A284VI60"/>
<organism evidence="1 2">
    <name type="scientific">Candidatus Methanoperedens nitratireducens</name>
    <dbReference type="NCBI Taxonomy" id="1392998"/>
    <lineage>
        <taxon>Archaea</taxon>
        <taxon>Methanobacteriati</taxon>
        <taxon>Methanobacteriota</taxon>
        <taxon>Stenosarchaea group</taxon>
        <taxon>Methanomicrobia</taxon>
        <taxon>Methanosarcinales</taxon>
        <taxon>ANME-2 cluster</taxon>
        <taxon>Candidatus Methanoperedentaceae</taxon>
        <taxon>Candidatus Methanoperedens</taxon>
    </lineage>
</organism>
<keyword evidence="2" id="KW-1185">Reference proteome</keyword>